<organism evidence="2 3">
    <name type="scientific">Thanatephorus cucumeris (strain AG1-IA)</name>
    <name type="common">Rice sheath blight fungus</name>
    <name type="synonym">Rhizoctonia solani</name>
    <dbReference type="NCBI Taxonomy" id="983506"/>
    <lineage>
        <taxon>Eukaryota</taxon>
        <taxon>Fungi</taxon>
        <taxon>Dikarya</taxon>
        <taxon>Basidiomycota</taxon>
        <taxon>Agaricomycotina</taxon>
        <taxon>Agaricomycetes</taxon>
        <taxon>Cantharellales</taxon>
        <taxon>Ceratobasidiaceae</taxon>
        <taxon>Rhizoctonia</taxon>
        <taxon>Rhizoctonia solani AG-1</taxon>
    </lineage>
</organism>
<comment type="caution">
    <text evidence="2">The sequence shown here is derived from an EMBL/GenBank/DDBJ whole genome shotgun (WGS) entry which is preliminary data.</text>
</comment>
<dbReference type="EMBL" id="AFRT01003078">
    <property type="protein sequence ID" value="ELU36776.1"/>
    <property type="molecule type" value="Genomic_DNA"/>
</dbReference>
<evidence type="ECO:0000313" key="3">
    <source>
        <dbReference type="Proteomes" id="UP000011668"/>
    </source>
</evidence>
<sequence length="68" mass="8011">MGPFSLARLVSAMAFNLVRASSRSSRADRRREVRKRTRWTLLGRTRQGNDTEYREFQKTWPNSRQIGP</sequence>
<evidence type="ECO:0000256" key="1">
    <source>
        <dbReference type="SAM" id="SignalP"/>
    </source>
</evidence>
<evidence type="ECO:0000313" key="2">
    <source>
        <dbReference type="EMBL" id="ELU36776.1"/>
    </source>
</evidence>
<gene>
    <name evidence="2" type="ORF">AG1IA_09196</name>
</gene>
<name>L8WF42_THACA</name>
<accession>L8WF42</accession>
<feature type="chain" id="PRO_5003996852" description="Secreted protein" evidence="1">
    <location>
        <begin position="21"/>
        <end position="68"/>
    </location>
</feature>
<reference evidence="2 3" key="1">
    <citation type="journal article" date="2013" name="Nat. Commun.">
        <title>The evolution and pathogenic mechanisms of the rice sheath blight pathogen.</title>
        <authorList>
            <person name="Zheng A."/>
            <person name="Lin R."/>
            <person name="Xu L."/>
            <person name="Qin P."/>
            <person name="Tang C."/>
            <person name="Ai P."/>
            <person name="Zhang D."/>
            <person name="Liu Y."/>
            <person name="Sun Z."/>
            <person name="Feng H."/>
            <person name="Wang Y."/>
            <person name="Chen Y."/>
            <person name="Liang X."/>
            <person name="Fu R."/>
            <person name="Li Q."/>
            <person name="Zhang J."/>
            <person name="Yu X."/>
            <person name="Xie Z."/>
            <person name="Ding L."/>
            <person name="Guan P."/>
            <person name="Tang J."/>
            <person name="Liang Y."/>
            <person name="Wang S."/>
            <person name="Deng Q."/>
            <person name="Li S."/>
            <person name="Zhu J."/>
            <person name="Wang L."/>
            <person name="Liu H."/>
            <person name="Li P."/>
        </authorList>
    </citation>
    <scope>NUCLEOTIDE SEQUENCE [LARGE SCALE GENOMIC DNA]</scope>
    <source>
        <strain evidence="3">AG-1 IA</strain>
    </source>
</reference>
<proteinExistence type="predicted"/>
<dbReference type="AlphaFoldDB" id="L8WF42"/>
<evidence type="ECO:0008006" key="4">
    <source>
        <dbReference type="Google" id="ProtNLM"/>
    </source>
</evidence>
<keyword evidence="3" id="KW-1185">Reference proteome</keyword>
<keyword evidence="1" id="KW-0732">Signal</keyword>
<protein>
    <recommendedName>
        <fullName evidence="4">Secreted protein</fullName>
    </recommendedName>
</protein>
<dbReference type="HOGENOM" id="CLU_2795712_0_0_1"/>
<dbReference type="Proteomes" id="UP000011668">
    <property type="component" value="Unassembled WGS sequence"/>
</dbReference>
<feature type="signal peptide" evidence="1">
    <location>
        <begin position="1"/>
        <end position="20"/>
    </location>
</feature>